<accession>A0A853CND4</accession>
<evidence type="ECO:0000313" key="4">
    <source>
        <dbReference type="EMBL" id="NYJ07503.1"/>
    </source>
</evidence>
<dbReference type="SMART" id="SM00065">
    <property type="entry name" value="GAF"/>
    <property type="match status" value="1"/>
</dbReference>
<dbReference type="RefSeq" id="WP_179719401.1">
    <property type="nucleotide sequence ID" value="NZ_JACBZT010000001.1"/>
</dbReference>
<proteinExistence type="predicted"/>
<keyword evidence="5" id="KW-1185">Reference proteome</keyword>
<evidence type="ECO:0000256" key="2">
    <source>
        <dbReference type="PROSITE-ProRule" id="PRU00284"/>
    </source>
</evidence>
<name>A0A853CND4_9ACTN</name>
<feature type="domain" description="Methyl-accepting transducer" evidence="3">
    <location>
        <begin position="332"/>
        <end position="507"/>
    </location>
</feature>
<dbReference type="PROSITE" id="PS50111">
    <property type="entry name" value="CHEMOTAXIS_TRANSDUC_2"/>
    <property type="match status" value="1"/>
</dbReference>
<reference evidence="4 5" key="1">
    <citation type="submission" date="2020-07" db="EMBL/GenBank/DDBJ databases">
        <title>Sequencing the genomes of 1000 actinobacteria strains.</title>
        <authorList>
            <person name="Klenk H.-P."/>
        </authorList>
    </citation>
    <scope>NUCLEOTIDE SEQUENCE [LARGE SCALE GENOMIC DNA]</scope>
    <source>
        <strain evidence="4 5">DSM 104001</strain>
    </source>
</reference>
<dbReference type="InterPro" id="IPR003018">
    <property type="entry name" value="GAF"/>
</dbReference>
<evidence type="ECO:0000256" key="1">
    <source>
        <dbReference type="ARBA" id="ARBA00023224"/>
    </source>
</evidence>
<organism evidence="4 5">
    <name type="scientific">Petropleomorpha daqingensis</name>
    <dbReference type="NCBI Taxonomy" id="2026353"/>
    <lineage>
        <taxon>Bacteria</taxon>
        <taxon>Bacillati</taxon>
        <taxon>Actinomycetota</taxon>
        <taxon>Actinomycetes</taxon>
        <taxon>Geodermatophilales</taxon>
        <taxon>Geodermatophilaceae</taxon>
        <taxon>Petropleomorpha</taxon>
    </lineage>
</organism>
<dbReference type="SMART" id="SM00283">
    <property type="entry name" value="MA"/>
    <property type="match status" value="1"/>
</dbReference>
<dbReference type="PANTHER" id="PTHR32089">
    <property type="entry name" value="METHYL-ACCEPTING CHEMOTAXIS PROTEIN MCPB"/>
    <property type="match status" value="1"/>
</dbReference>
<dbReference type="SUPFAM" id="SSF55781">
    <property type="entry name" value="GAF domain-like"/>
    <property type="match status" value="2"/>
</dbReference>
<gene>
    <name evidence="4" type="ORF">GGQ55_003781</name>
</gene>
<dbReference type="GO" id="GO:0007165">
    <property type="term" value="P:signal transduction"/>
    <property type="evidence" value="ECO:0007669"/>
    <property type="project" value="UniProtKB-KW"/>
</dbReference>
<dbReference type="Proteomes" id="UP000541969">
    <property type="component" value="Unassembled WGS sequence"/>
</dbReference>
<dbReference type="Pfam" id="PF00015">
    <property type="entry name" value="MCPsignal"/>
    <property type="match status" value="1"/>
</dbReference>
<dbReference type="EMBL" id="JACBZT010000001">
    <property type="protein sequence ID" value="NYJ07503.1"/>
    <property type="molecule type" value="Genomic_DNA"/>
</dbReference>
<evidence type="ECO:0000313" key="5">
    <source>
        <dbReference type="Proteomes" id="UP000541969"/>
    </source>
</evidence>
<evidence type="ECO:0000259" key="3">
    <source>
        <dbReference type="PROSITE" id="PS50111"/>
    </source>
</evidence>
<dbReference type="GO" id="GO:0016020">
    <property type="term" value="C:membrane"/>
    <property type="evidence" value="ECO:0007669"/>
    <property type="project" value="InterPro"/>
</dbReference>
<dbReference type="SUPFAM" id="SSF58104">
    <property type="entry name" value="Methyl-accepting chemotaxis protein (MCP) signaling domain"/>
    <property type="match status" value="1"/>
</dbReference>
<dbReference type="PANTHER" id="PTHR32089:SF112">
    <property type="entry name" value="LYSOZYME-LIKE PROTEIN-RELATED"/>
    <property type="match status" value="1"/>
</dbReference>
<dbReference type="Pfam" id="PF01590">
    <property type="entry name" value="GAF"/>
    <property type="match status" value="1"/>
</dbReference>
<dbReference type="Gene3D" id="3.30.450.40">
    <property type="match status" value="2"/>
</dbReference>
<dbReference type="AlphaFoldDB" id="A0A853CND4"/>
<dbReference type="Pfam" id="PF13185">
    <property type="entry name" value="GAF_2"/>
    <property type="match status" value="1"/>
</dbReference>
<dbReference type="InterPro" id="IPR004089">
    <property type="entry name" value="MCPsignal_dom"/>
</dbReference>
<keyword evidence="1 2" id="KW-0807">Transducer</keyword>
<sequence>MLRRSAPTTPPPLQPEQMPRDVEALEHVIGLLLDTRVSDARQAVELITRGLVEFVGMAYGGVWWPCGENRFRLEWETGELAPAMSARWHAETELDEQAGYGGQALRDRKPVLLSGEPVRGRCLRWETAHAAGALQGCFLPILENGRVVAIIEYYSRGELPFFGGRKTKWDVIGRILGHARATALAQAQLQENLDDRVAVTTVVAKVGEARNEEEALRVALDTVRTAFGWAYGSFWALDQAERVLRFGQESGSAGEEFRKVTLEASFAEGVGLSGRAWRSRDLVFVRDLAEVPDCVRAPAAQRAGVKSGVCFPITAGGTVIGTMDFFVTETIELSESRASALRNVQTLVSQRLDVLRRTTEDAVNAQALLETVSRLRDAAAAAGRVAERAVEQASTMTTEVESLGQASGAIGEVIQVISAIADQTNLLALNATIEAARAGELGKGFAVVASEVKELARETNKATQRVTDQIVSLQASSESVSAGIHTTSEIVGELDAVQARIGEALEEQVTMAARFEHRG</sequence>
<comment type="caution">
    <text evidence="4">The sequence shown here is derived from an EMBL/GenBank/DDBJ whole genome shotgun (WGS) entry which is preliminary data.</text>
</comment>
<dbReference type="InterPro" id="IPR029016">
    <property type="entry name" value="GAF-like_dom_sf"/>
</dbReference>
<dbReference type="Gene3D" id="1.10.287.950">
    <property type="entry name" value="Methyl-accepting chemotaxis protein"/>
    <property type="match status" value="1"/>
</dbReference>
<protein>
    <submittedName>
        <fullName evidence="4">Putative nucleic acid-binding Zn-ribbon protein</fullName>
    </submittedName>
</protein>